<dbReference type="Proteomes" id="UP000016536">
    <property type="component" value="Unassembled WGS sequence"/>
</dbReference>
<comment type="caution">
    <text evidence="1">The sequence shown here is derived from an EMBL/GenBank/DDBJ whole genome shotgun (WGS) entry which is preliminary data.</text>
</comment>
<dbReference type="HOGENOM" id="CLU_2377510_0_0_11"/>
<sequence length="96" mass="8929">MGVRERADAVAALERGLVTERGGAARGPRVVRGAAGGGVIPGLALAAEAATAVVAALLGAALVESALTALVAETSALGAGLLAAEAALTASTGLAG</sequence>
<organism evidence="1 2">
    <name type="scientific">Actinomyces johnsonii F0542</name>
    <dbReference type="NCBI Taxonomy" id="1321818"/>
    <lineage>
        <taxon>Bacteria</taxon>
        <taxon>Bacillati</taxon>
        <taxon>Actinomycetota</taxon>
        <taxon>Actinomycetes</taxon>
        <taxon>Actinomycetales</taxon>
        <taxon>Actinomycetaceae</taxon>
        <taxon>Actinomyces</taxon>
    </lineage>
</organism>
<evidence type="ECO:0000313" key="1">
    <source>
        <dbReference type="EMBL" id="ERH25357.1"/>
    </source>
</evidence>
<protein>
    <submittedName>
        <fullName evidence="1">Uncharacterized protein</fullName>
    </submittedName>
</protein>
<proteinExistence type="predicted"/>
<feature type="non-terminal residue" evidence="1">
    <location>
        <position position="96"/>
    </location>
</feature>
<accession>U1S3Y8</accession>
<evidence type="ECO:0000313" key="2">
    <source>
        <dbReference type="Proteomes" id="UP000016536"/>
    </source>
</evidence>
<name>U1S3Y8_9ACTO</name>
<reference evidence="1 2" key="1">
    <citation type="submission" date="2013-08" db="EMBL/GenBank/DDBJ databases">
        <authorList>
            <person name="Weinstock G."/>
            <person name="Sodergren E."/>
            <person name="Wylie T."/>
            <person name="Fulton L."/>
            <person name="Fulton R."/>
            <person name="Fronick C."/>
            <person name="O'Laughlin M."/>
            <person name="Godfrey J."/>
            <person name="Miner T."/>
            <person name="Herter B."/>
            <person name="Appelbaum E."/>
            <person name="Cordes M."/>
            <person name="Lek S."/>
            <person name="Wollam A."/>
            <person name="Pepin K.H."/>
            <person name="Palsikar V.B."/>
            <person name="Mitreva M."/>
            <person name="Wilson R.K."/>
        </authorList>
    </citation>
    <scope>NUCLEOTIDE SEQUENCE [LARGE SCALE GENOMIC DNA]</scope>
    <source>
        <strain evidence="1 2">F0542</strain>
    </source>
</reference>
<dbReference type="EMBL" id="AWSE01000024">
    <property type="protein sequence ID" value="ERH25357.1"/>
    <property type="molecule type" value="Genomic_DNA"/>
</dbReference>
<dbReference type="AlphaFoldDB" id="U1S3Y8"/>
<gene>
    <name evidence="1" type="ORF">HMPREF1979_00557</name>
</gene>
<keyword evidence="2" id="KW-1185">Reference proteome</keyword>